<evidence type="ECO:0000256" key="2">
    <source>
        <dbReference type="ARBA" id="ARBA00022484"/>
    </source>
</evidence>
<dbReference type="InterPro" id="IPR005093">
    <property type="entry name" value="RNArep_beta"/>
</dbReference>
<evidence type="ECO:0000256" key="6">
    <source>
        <dbReference type="ARBA" id="ARBA00022953"/>
    </source>
</evidence>
<organism evidence="11 12">
    <name type="scientific">ssRNA phage SRR7976301_12</name>
    <dbReference type="NCBI Taxonomy" id="2786662"/>
    <lineage>
        <taxon>Viruses</taxon>
        <taxon>Riboviria</taxon>
        <taxon>Orthornavirae</taxon>
        <taxon>Lenarviricota</taxon>
        <taxon>Leviviricetes</taxon>
        <taxon>Timlovirales</taxon>
        <taxon>Steitzviridae</taxon>
        <taxon>Gulmivirus</taxon>
        <taxon>Gulmivirus asiovivens</taxon>
    </lineage>
</organism>
<evidence type="ECO:0000256" key="8">
    <source>
        <dbReference type="ARBA" id="ARBA00048744"/>
    </source>
</evidence>
<dbReference type="GeneID" id="80400159"/>
<evidence type="ECO:0000256" key="5">
    <source>
        <dbReference type="ARBA" id="ARBA00022741"/>
    </source>
</evidence>
<feature type="binding site" evidence="9">
    <location>
        <position position="454"/>
    </location>
    <ligand>
        <name>Mg(2+)</name>
        <dbReference type="ChEBI" id="CHEBI:18420"/>
        <label>2</label>
    </ligand>
</feature>
<sequence>MTKSLAYDFTGLYRSILTDVAVYHPGDQVMWNRDLQTLAHLARTRGQATFTIDLPAVGKQLDFCLSNGTLSLTGNLTKARKGTRIPELFQGLWMRLFDDSGVLKGDTDPNDVFFLRTLLYVGKNLDWNCSPRYLFEATREFYDVENALPPSSHIWDSGDSLLHVDLGHIRDLYLHGDDASMRGTVLPFWEGHEPHTTSVLCDLIQREADRMASVLGGFDPDENAFKHGPGAVSDLRKGKYKYDFPSWDPRLETIFPFDRFGTSQFGLMDRLQPDGIDVPFLEGHSKLIAVPKTQKGPRLIASEPTCHQWAQQCVRDFLYKRVEATYLGEVIRFNDQTANQEYARLGSLDGRYATIDLKSASDRLSTELVQRVFRKNPFLLEAMRDSRTRYIYNDLDKKQPSHHKLRKFSTQGSALTFPVQSLVFASIALGVGRLHMPKASTKALCRHVRVFGDDIIVPKDWVHDVIRALESLYLKVNALKTFWNGYFRESCGADMWMGHDVTPPHVTTRCVQSNPETVASNVAVSNNFHKKGLWNAAHWIMTSGMPGLIPVVDYRSGMFGFISFSGAKEPAIKRWNPKLHRFEVKVLTIIAKANHEKQNTPGAMLQYFTEDPSAYLDYTSGVVVGGVPNFRYTWADVSQLGPNSSLK</sequence>
<feature type="binding site" evidence="9">
    <location>
        <position position="356"/>
    </location>
    <ligand>
        <name>Mg(2+)</name>
        <dbReference type="ChEBI" id="CHEBI:18420"/>
        <label>2</label>
    </ligand>
</feature>
<keyword evidence="3" id="KW-0808">Transferase</keyword>
<feature type="binding site" evidence="9">
    <location>
        <position position="453"/>
    </location>
    <ligand>
        <name>Mg(2+)</name>
        <dbReference type="ChEBI" id="CHEBI:18420"/>
        <label>2</label>
    </ligand>
</feature>
<comment type="catalytic activity">
    <reaction evidence="8">
        <text>RNA(n) + a ribonucleoside 5'-triphosphate = RNA(n+1) + diphosphate</text>
        <dbReference type="Rhea" id="RHEA:21248"/>
        <dbReference type="Rhea" id="RHEA-COMP:14527"/>
        <dbReference type="Rhea" id="RHEA-COMP:17342"/>
        <dbReference type="ChEBI" id="CHEBI:33019"/>
        <dbReference type="ChEBI" id="CHEBI:61557"/>
        <dbReference type="ChEBI" id="CHEBI:140395"/>
        <dbReference type="EC" id="2.7.7.48"/>
    </reaction>
</comment>
<keyword evidence="5" id="KW-0547">Nucleotide-binding</keyword>
<evidence type="ECO:0000256" key="4">
    <source>
        <dbReference type="ARBA" id="ARBA00022695"/>
    </source>
</evidence>
<dbReference type="GO" id="GO:0003968">
    <property type="term" value="F:RNA-directed RNA polymerase activity"/>
    <property type="evidence" value="ECO:0007669"/>
    <property type="project" value="UniProtKB-KW"/>
</dbReference>
<evidence type="ECO:0000313" key="12">
    <source>
        <dbReference type="Proteomes" id="UP000681281"/>
    </source>
</evidence>
<evidence type="ECO:0000259" key="10">
    <source>
        <dbReference type="PROSITE" id="PS50522"/>
    </source>
</evidence>
<proteinExistence type="predicted"/>
<dbReference type="EMBL" id="BK014179">
    <property type="protein sequence ID" value="DAD52695.1"/>
    <property type="molecule type" value="Genomic_RNA"/>
</dbReference>
<dbReference type="GO" id="GO:0046872">
    <property type="term" value="F:metal ion binding"/>
    <property type="evidence" value="ECO:0007669"/>
    <property type="project" value="UniProtKB-KW"/>
</dbReference>
<accession>A0A8S5L5J9</accession>
<dbReference type="KEGG" id="vg:80400159"/>
<dbReference type="PROSITE" id="PS50522">
    <property type="entry name" value="RDRP_PHAGE"/>
    <property type="match status" value="1"/>
</dbReference>
<dbReference type="InterPro" id="IPR007096">
    <property type="entry name" value="RNA-dir_Rpol_cat_phage"/>
</dbReference>
<evidence type="ECO:0000313" key="11">
    <source>
        <dbReference type="EMBL" id="DAD52695.1"/>
    </source>
</evidence>
<dbReference type="Pfam" id="PF03431">
    <property type="entry name" value="RNA_replicase_B"/>
    <property type="match status" value="1"/>
</dbReference>
<name>A0A8S5L5J9_9VIRU</name>
<comment type="cofactor">
    <cofactor evidence="9">
        <name>Mg(2+)</name>
        <dbReference type="ChEBI" id="CHEBI:18420"/>
    </cofactor>
    <text evidence="9">Binds 2 Mg(2+) per subunit.</text>
</comment>
<protein>
    <recommendedName>
        <fullName evidence="1">RNA-directed RNA polymerase</fullName>
        <ecNumber evidence="1">2.7.7.48</ecNumber>
    </recommendedName>
    <alternativeName>
        <fullName evidence="7">RNA replicase beta chain</fullName>
    </alternativeName>
</protein>
<evidence type="ECO:0000256" key="7">
    <source>
        <dbReference type="ARBA" id="ARBA00030248"/>
    </source>
</evidence>
<dbReference type="RefSeq" id="YP_010770665.1">
    <property type="nucleotide sequence ID" value="NC_074355.1"/>
</dbReference>
<feature type="domain" description="RdRp catalytic" evidence="10">
    <location>
        <begin position="341"/>
        <end position="485"/>
    </location>
</feature>
<evidence type="ECO:0000256" key="9">
    <source>
        <dbReference type="PIRSR" id="PIRSR605093-1"/>
    </source>
</evidence>
<keyword evidence="9" id="KW-0460">Magnesium</keyword>
<keyword evidence="6" id="KW-0693">Viral RNA replication</keyword>
<reference evidence="11" key="1">
    <citation type="submission" date="2020-09" db="EMBL/GenBank/DDBJ databases">
        <title>Leviviricetes taxonomy.</title>
        <authorList>
            <person name="Stockdale S.R."/>
            <person name="Callanan J."/>
            <person name="Adriaenssens E.M."/>
            <person name="Kuhn J.H."/>
            <person name="Rumnieks J."/>
            <person name="Shkoporov A."/>
            <person name="Draper L.A."/>
            <person name="Ross P."/>
            <person name="Hill C."/>
        </authorList>
    </citation>
    <scope>NUCLEOTIDE SEQUENCE</scope>
</reference>
<keyword evidence="2 11" id="KW-0696">RNA-directed RNA polymerase</keyword>
<gene>
    <name evidence="11" type="primary">SRR7976301_12_3</name>
</gene>
<keyword evidence="12" id="KW-1185">Reference proteome</keyword>
<evidence type="ECO:0000256" key="3">
    <source>
        <dbReference type="ARBA" id="ARBA00022679"/>
    </source>
</evidence>
<keyword evidence="9" id="KW-0479">Metal-binding</keyword>
<keyword evidence="4" id="KW-0548">Nucleotidyltransferase</keyword>
<dbReference type="Proteomes" id="UP000681281">
    <property type="component" value="Segment"/>
</dbReference>
<dbReference type="EC" id="2.7.7.48" evidence="1"/>
<evidence type="ECO:0000256" key="1">
    <source>
        <dbReference type="ARBA" id="ARBA00012494"/>
    </source>
</evidence>
<dbReference type="GO" id="GO:0000166">
    <property type="term" value="F:nucleotide binding"/>
    <property type="evidence" value="ECO:0007669"/>
    <property type="project" value="UniProtKB-KW"/>
</dbReference>
<dbReference type="GO" id="GO:0039694">
    <property type="term" value="P:viral RNA genome replication"/>
    <property type="evidence" value="ECO:0007669"/>
    <property type="project" value="InterPro"/>
</dbReference>